<dbReference type="PANTHER" id="PTHR47926:SF501">
    <property type="entry name" value="DYW DOMAIN-CONTAINING PROTEIN"/>
    <property type="match status" value="1"/>
</dbReference>
<dbReference type="PROSITE" id="PS51375">
    <property type="entry name" value="PPR"/>
    <property type="match status" value="2"/>
</dbReference>
<keyword evidence="5" id="KW-1185">Reference proteome</keyword>
<dbReference type="GO" id="GO:0008270">
    <property type="term" value="F:zinc ion binding"/>
    <property type="evidence" value="ECO:0007669"/>
    <property type="project" value="InterPro"/>
</dbReference>
<dbReference type="PANTHER" id="PTHR47926">
    <property type="entry name" value="PENTATRICOPEPTIDE REPEAT-CONTAINING PROTEIN"/>
    <property type="match status" value="1"/>
</dbReference>
<reference evidence="4 5" key="1">
    <citation type="submission" date="2020-08" db="EMBL/GenBank/DDBJ databases">
        <title>Plant Genome Project.</title>
        <authorList>
            <person name="Zhang R.-G."/>
        </authorList>
    </citation>
    <scope>NUCLEOTIDE SEQUENCE [LARGE SCALE GENOMIC DNA]</scope>
    <source>
        <tissue evidence="4">Rhizome</tissue>
    </source>
</reference>
<protein>
    <recommendedName>
        <fullName evidence="3">DYW domain-containing protein</fullName>
    </recommendedName>
</protein>
<dbReference type="GO" id="GO:0003723">
    <property type="term" value="F:RNA binding"/>
    <property type="evidence" value="ECO:0007669"/>
    <property type="project" value="InterPro"/>
</dbReference>
<keyword evidence="1" id="KW-0677">Repeat</keyword>
<dbReference type="InterPro" id="IPR046960">
    <property type="entry name" value="PPR_At4g14850-like_plant"/>
</dbReference>
<evidence type="ECO:0000259" key="3">
    <source>
        <dbReference type="Pfam" id="PF14432"/>
    </source>
</evidence>
<gene>
    <name evidence="4" type="ORF">ZIOFF_013242</name>
</gene>
<feature type="repeat" description="PPR" evidence="2">
    <location>
        <begin position="194"/>
        <end position="228"/>
    </location>
</feature>
<dbReference type="FunFam" id="1.25.40.10:FF:000242">
    <property type="entry name" value="Pentatricopeptide repeat-containing protein"/>
    <property type="match status" value="1"/>
</dbReference>
<dbReference type="Pfam" id="PF14432">
    <property type="entry name" value="DYW_deaminase"/>
    <property type="match status" value="1"/>
</dbReference>
<dbReference type="Pfam" id="PF20431">
    <property type="entry name" value="E_motif"/>
    <property type="match status" value="1"/>
</dbReference>
<dbReference type="AlphaFoldDB" id="A0A8J5HBG9"/>
<dbReference type="Proteomes" id="UP000734854">
    <property type="component" value="Unassembled WGS sequence"/>
</dbReference>
<accession>A0A8J5HBG9</accession>
<dbReference type="InterPro" id="IPR002885">
    <property type="entry name" value="PPR_rpt"/>
</dbReference>
<comment type="caution">
    <text evidence="4">The sequence shown here is derived from an EMBL/GenBank/DDBJ whole genome shotgun (WGS) entry which is preliminary data.</text>
</comment>
<dbReference type="SUPFAM" id="SSF48452">
    <property type="entry name" value="TPR-like"/>
    <property type="match status" value="1"/>
</dbReference>
<dbReference type="InterPro" id="IPR046848">
    <property type="entry name" value="E_motif"/>
</dbReference>
<dbReference type="FunFam" id="1.25.40.10:FF:000427">
    <property type="entry name" value="Pentatricopeptide repeat-containing protein chloroplastic"/>
    <property type="match status" value="1"/>
</dbReference>
<evidence type="ECO:0000256" key="2">
    <source>
        <dbReference type="PROSITE-ProRule" id="PRU00708"/>
    </source>
</evidence>
<organism evidence="4 5">
    <name type="scientific">Zingiber officinale</name>
    <name type="common">Ginger</name>
    <name type="synonym">Amomum zingiber</name>
    <dbReference type="NCBI Taxonomy" id="94328"/>
    <lineage>
        <taxon>Eukaryota</taxon>
        <taxon>Viridiplantae</taxon>
        <taxon>Streptophyta</taxon>
        <taxon>Embryophyta</taxon>
        <taxon>Tracheophyta</taxon>
        <taxon>Spermatophyta</taxon>
        <taxon>Magnoliopsida</taxon>
        <taxon>Liliopsida</taxon>
        <taxon>Zingiberales</taxon>
        <taxon>Zingiberaceae</taxon>
        <taxon>Zingiber</taxon>
    </lineage>
</organism>
<dbReference type="Gene3D" id="1.25.40.10">
    <property type="entry name" value="Tetratricopeptide repeat domain"/>
    <property type="match status" value="3"/>
</dbReference>
<sequence>MKHGVLVPSPPAPSGGRAAEQACLALLDASTSLHRLLQTTAFLLKSGLQSNPLVLTKFVAAASSLHALHLAHSLLFSPHVSTSLYDTFLFNTLIRSHAHSHLPLAADNRRAFSYFSSMLHAGLLPNKFTFPFLLKACSRLHNAGNVGFQVHASAIKFGFGANLFVQNSLIHFYSAAAGSPDSALKLFDRMPQSNSVTWSAMIGGYVRSGSSDKAVALFREMQSRAIPPDEVTIILSLAACADLGALELVRWLWSYVNRKNIPKVLSLCNAVLDALAKCGDIDGAMALFEQMPVRSIVSWTTVIDGLAMHSRGEEAIKLFELMKCAGIVPDSVAFISILTACAHAGMVNEGCHYFSSMTADFSIEPQIEHYGCMVDLFSRVGMLERGLDFVKKMPMEPSPMIWRMLIGACRVHGRLELGERIAKDLLDKDPMHHSNYVVLSNFYALKRQWDKKWETRRAMSEHGIRKVPGCSLVELDGEIYEFIAGDESHLHYMGVYEMLEEISLKIKLAGYVPVMEEVLLDIDEEDKEDALHWHSEKLAVAFVLLKTPPRTPIKIVKNLRVCADCHAAFKCISNVYDREIVVRDTNRFHRFKGGACSCKDFW</sequence>
<dbReference type="InterPro" id="IPR032867">
    <property type="entry name" value="DYW_dom"/>
</dbReference>
<evidence type="ECO:0000313" key="5">
    <source>
        <dbReference type="Proteomes" id="UP000734854"/>
    </source>
</evidence>
<dbReference type="Pfam" id="PF13041">
    <property type="entry name" value="PPR_2"/>
    <property type="match status" value="2"/>
</dbReference>
<evidence type="ECO:0000313" key="4">
    <source>
        <dbReference type="EMBL" id="KAG6523385.1"/>
    </source>
</evidence>
<feature type="repeat" description="PPR" evidence="2">
    <location>
        <begin position="295"/>
        <end position="329"/>
    </location>
</feature>
<dbReference type="GO" id="GO:0009451">
    <property type="term" value="P:RNA modification"/>
    <property type="evidence" value="ECO:0007669"/>
    <property type="project" value="InterPro"/>
</dbReference>
<dbReference type="InterPro" id="IPR011990">
    <property type="entry name" value="TPR-like_helical_dom_sf"/>
</dbReference>
<proteinExistence type="predicted"/>
<dbReference type="Pfam" id="PF01535">
    <property type="entry name" value="PPR"/>
    <property type="match status" value="2"/>
</dbReference>
<dbReference type="EMBL" id="JACMSC010000004">
    <property type="protein sequence ID" value="KAG6523385.1"/>
    <property type="molecule type" value="Genomic_DNA"/>
</dbReference>
<evidence type="ECO:0000256" key="1">
    <source>
        <dbReference type="ARBA" id="ARBA00022737"/>
    </source>
</evidence>
<name>A0A8J5HBG9_ZINOF</name>
<dbReference type="NCBIfam" id="TIGR00756">
    <property type="entry name" value="PPR"/>
    <property type="match status" value="3"/>
</dbReference>
<feature type="domain" description="DYW" evidence="3">
    <location>
        <begin position="510"/>
        <end position="602"/>
    </location>
</feature>